<proteinExistence type="predicted"/>
<dbReference type="AlphaFoldDB" id="A0A812UKS0"/>
<name>A0A812UKS0_SYMPI</name>
<gene>
    <name evidence="2" type="ORF">SPIL2461_LOCUS15570</name>
</gene>
<comment type="caution">
    <text evidence="2">The sequence shown here is derived from an EMBL/GenBank/DDBJ whole genome shotgun (WGS) entry which is preliminary data.</text>
</comment>
<evidence type="ECO:0000256" key="1">
    <source>
        <dbReference type="SAM" id="MobiDB-lite"/>
    </source>
</evidence>
<dbReference type="EMBL" id="CAJNIZ010038635">
    <property type="protein sequence ID" value="CAE7580615.1"/>
    <property type="molecule type" value="Genomic_DNA"/>
</dbReference>
<organism evidence="2 3">
    <name type="scientific">Symbiodinium pilosum</name>
    <name type="common">Dinoflagellate</name>
    <dbReference type="NCBI Taxonomy" id="2952"/>
    <lineage>
        <taxon>Eukaryota</taxon>
        <taxon>Sar</taxon>
        <taxon>Alveolata</taxon>
        <taxon>Dinophyceae</taxon>
        <taxon>Suessiales</taxon>
        <taxon>Symbiodiniaceae</taxon>
        <taxon>Symbiodinium</taxon>
    </lineage>
</organism>
<reference evidence="2" key="1">
    <citation type="submission" date="2021-02" db="EMBL/GenBank/DDBJ databases">
        <authorList>
            <person name="Dougan E. K."/>
            <person name="Rhodes N."/>
            <person name="Thang M."/>
            <person name="Chan C."/>
        </authorList>
    </citation>
    <scope>NUCLEOTIDE SEQUENCE</scope>
</reference>
<dbReference type="OrthoDB" id="424226at2759"/>
<evidence type="ECO:0000313" key="2">
    <source>
        <dbReference type="EMBL" id="CAE7580615.1"/>
    </source>
</evidence>
<keyword evidence="3" id="KW-1185">Reference proteome</keyword>
<evidence type="ECO:0000313" key="3">
    <source>
        <dbReference type="Proteomes" id="UP000649617"/>
    </source>
</evidence>
<protein>
    <submittedName>
        <fullName evidence="2">Uncharacterized protein</fullName>
    </submittedName>
</protein>
<feature type="region of interest" description="Disordered" evidence="1">
    <location>
        <begin position="1"/>
        <end position="32"/>
    </location>
</feature>
<dbReference type="Proteomes" id="UP000649617">
    <property type="component" value="Unassembled WGS sequence"/>
</dbReference>
<sequence>MAPMEASVASKSELLKSNRKVPPSPPRPRPRPAVEVPWFMLGEPAMDTLSNSPVTETNLLIGEPTAVKAAPFESLPDTNAGDQDILAVKVGSTQEQHFQLGVSPVLLAAIDQACKTAA</sequence>
<accession>A0A812UKS0</accession>